<evidence type="ECO:0000256" key="6">
    <source>
        <dbReference type="ARBA" id="ARBA00023136"/>
    </source>
</evidence>
<keyword evidence="4 8" id="KW-1133">Transmembrane helix</keyword>
<keyword evidence="10" id="KW-1185">Reference proteome</keyword>
<evidence type="ECO:0000313" key="11">
    <source>
        <dbReference type="WBParaSite" id="PSAMB.scaffold3454size18215.g21513.t1"/>
    </source>
</evidence>
<dbReference type="GO" id="GO:0004930">
    <property type="term" value="F:G protein-coupled receptor activity"/>
    <property type="evidence" value="ECO:0007669"/>
    <property type="project" value="UniProtKB-KW"/>
</dbReference>
<sequence length="378" mass="42570">MLVNAIIENDRIPTRCYDNLTENERAQILIDILKHERQARTSALLYDYFGLLPLPFAVIGLLLGIVFIAVVYVGISKRRISRKMYIFLLNRSVGDVIGCITAIVVSAYALFSGMPRRGIISNIDVIFLASYWGAMVSYVSLSLLKLFVVAKPLYYKKIITMRKCVCMIGISWVPPVAIGISVLIVHFCTFKPELNKLTGCRIETCITMMIRIKESLSIAAYFLTIVAFLLTIVLIRRARRFVKSFDAARSNKGASHHRRKGIKVRFPTWKLTLNVSTFAALYAFPTIVAVGSTFVNDSCYTVLHYVEFIKLSGVVRAILLLRIIIDPILSFTTDSQLRRVFLDCLARLLYRKPLSANLEASTSLSTNNRPEHTINAIA</sequence>
<evidence type="ECO:0000256" key="4">
    <source>
        <dbReference type="ARBA" id="ARBA00022989"/>
    </source>
</evidence>
<dbReference type="Gene3D" id="1.20.1070.10">
    <property type="entry name" value="Rhodopsin 7-helix transmembrane proteins"/>
    <property type="match status" value="1"/>
</dbReference>
<keyword evidence="7" id="KW-0807">Transducer</keyword>
<dbReference type="PANTHER" id="PTHR37441">
    <property type="entry name" value="PROTEIN CBG16518"/>
    <property type="match status" value="1"/>
</dbReference>
<proteinExistence type="predicted"/>
<keyword evidence="5" id="KW-0297">G-protein coupled receptor</keyword>
<evidence type="ECO:0000256" key="7">
    <source>
        <dbReference type="ARBA" id="ARBA00023224"/>
    </source>
</evidence>
<dbReference type="CDD" id="cd00637">
    <property type="entry name" value="7tm_classA_rhodopsin-like"/>
    <property type="match status" value="1"/>
</dbReference>
<keyword evidence="6 8" id="KW-0472">Membrane</keyword>
<feature type="transmembrane region" description="Helical" evidence="8">
    <location>
        <begin position="87"/>
        <end position="111"/>
    </location>
</feature>
<evidence type="ECO:0000256" key="5">
    <source>
        <dbReference type="ARBA" id="ARBA00023040"/>
    </source>
</evidence>
<dbReference type="PANTHER" id="PTHR37441:SF4">
    <property type="entry name" value="G-PROTEIN COUPLED RECEPTORS FAMILY 1 PROFILE DOMAIN-CONTAINING PROTEIN"/>
    <property type="match status" value="1"/>
</dbReference>
<evidence type="ECO:0000256" key="2">
    <source>
        <dbReference type="ARBA" id="ARBA00022475"/>
    </source>
</evidence>
<comment type="subcellular location">
    <subcellularLocation>
        <location evidence="1">Cell membrane</location>
        <topology evidence="1">Multi-pass membrane protein</topology>
    </subcellularLocation>
</comment>
<evidence type="ECO:0000313" key="10">
    <source>
        <dbReference type="Proteomes" id="UP000887566"/>
    </source>
</evidence>
<dbReference type="SUPFAM" id="SSF81321">
    <property type="entry name" value="Family A G protein-coupled receptor-like"/>
    <property type="match status" value="1"/>
</dbReference>
<evidence type="ECO:0000256" key="1">
    <source>
        <dbReference type="ARBA" id="ARBA00004651"/>
    </source>
</evidence>
<dbReference type="AlphaFoldDB" id="A0A914W8J1"/>
<reference evidence="11" key="1">
    <citation type="submission" date="2022-11" db="UniProtKB">
        <authorList>
            <consortium name="WormBaseParasite"/>
        </authorList>
    </citation>
    <scope>IDENTIFICATION</scope>
</reference>
<feature type="transmembrane region" description="Helical" evidence="8">
    <location>
        <begin position="308"/>
        <end position="329"/>
    </location>
</feature>
<dbReference type="WBParaSite" id="PSAMB.scaffold3454size18215.g21513.t1">
    <property type="protein sequence ID" value="PSAMB.scaffold3454size18215.g21513.t1"/>
    <property type="gene ID" value="PSAMB.scaffold3454size18215.g21513"/>
</dbReference>
<name>A0A914W8J1_9BILA</name>
<feature type="transmembrane region" description="Helical" evidence="8">
    <location>
        <begin position="131"/>
        <end position="153"/>
    </location>
</feature>
<feature type="transmembrane region" description="Helical" evidence="8">
    <location>
        <begin position="165"/>
        <end position="187"/>
    </location>
</feature>
<feature type="domain" description="G-protein coupled receptors family 1 profile" evidence="9">
    <location>
        <begin position="66"/>
        <end position="330"/>
    </location>
</feature>
<keyword evidence="3 8" id="KW-0812">Transmembrane</keyword>
<dbReference type="InterPro" id="IPR017452">
    <property type="entry name" value="GPCR_Rhodpsn_7TM"/>
</dbReference>
<evidence type="ECO:0000256" key="3">
    <source>
        <dbReference type="ARBA" id="ARBA00022692"/>
    </source>
</evidence>
<keyword evidence="5" id="KW-0675">Receptor</keyword>
<organism evidence="10 11">
    <name type="scientific">Plectus sambesii</name>
    <dbReference type="NCBI Taxonomy" id="2011161"/>
    <lineage>
        <taxon>Eukaryota</taxon>
        <taxon>Metazoa</taxon>
        <taxon>Ecdysozoa</taxon>
        <taxon>Nematoda</taxon>
        <taxon>Chromadorea</taxon>
        <taxon>Plectida</taxon>
        <taxon>Plectina</taxon>
        <taxon>Plectoidea</taxon>
        <taxon>Plectidae</taxon>
        <taxon>Plectus</taxon>
    </lineage>
</organism>
<evidence type="ECO:0000256" key="8">
    <source>
        <dbReference type="SAM" id="Phobius"/>
    </source>
</evidence>
<feature type="transmembrane region" description="Helical" evidence="8">
    <location>
        <begin position="218"/>
        <end position="235"/>
    </location>
</feature>
<feature type="transmembrane region" description="Helical" evidence="8">
    <location>
        <begin position="54"/>
        <end position="75"/>
    </location>
</feature>
<accession>A0A914W8J1</accession>
<dbReference type="InterPro" id="IPR040435">
    <property type="entry name" value="Put_GPCR_Chromadorea"/>
</dbReference>
<feature type="transmembrane region" description="Helical" evidence="8">
    <location>
        <begin position="268"/>
        <end position="288"/>
    </location>
</feature>
<protein>
    <submittedName>
        <fullName evidence="11">G-protein coupled receptors family 1 profile domain-containing protein</fullName>
    </submittedName>
</protein>
<dbReference type="Proteomes" id="UP000887566">
    <property type="component" value="Unplaced"/>
</dbReference>
<keyword evidence="2" id="KW-1003">Cell membrane</keyword>
<evidence type="ECO:0000259" key="9">
    <source>
        <dbReference type="PROSITE" id="PS50262"/>
    </source>
</evidence>
<dbReference type="GO" id="GO:0005886">
    <property type="term" value="C:plasma membrane"/>
    <property type="evidence" value="ECO:0007669"/>
    <property type="project" value="UniProtKB-SubCell"/>
</dbReference>
<dbReference type="PROSITE" id="PS50262">
    <property type="entry name" value="G_PROTEIN_RECEP_F1_2"/>
    <property type="match status" value="1"/>
</dbReference>